<feature type="compositionally biased region" description="Low complexity" evidence="1">
    <location>
        <begin position="119"/>
        <end position="132"/>
    </location>
</feature>
<evidence type="ECO:0000313" key="3">
    <source>
        <dbReference type="Proteomes" id="UP000002866"/>
    </source>
</evidence>
<dbReference type="InterPro" id="IPR003386">
    <property type="entry name" value="LACT/PDAT_acylTrfase"/>
</dbReference>
<gene>
    <name evidence="2" type="primary">TBLA0A05750</name>
    <name evidence="2" type="ORF">TBLA_0A05750</name>
</gene>
<dbReference type="GO" id="GO:0008374">
    <property type="term" value="F:O-acyltransferase activity"/>
    <property type="evidence" value="ECO:0007669"/>
    <property type="project" value="InterPro"/>
</dbReference>
<feature type="region of interest" description="Disordered" evidence="1">
    <location>
        <begin position="219"/>
        <end position="255"/>
    </location>
</feature>
<feature type="region of interest" description="Disordered" evidence="1">
    <location>
        <begin position="60"/>
        <end position="81"/>
    </location>
</feature>
<proteinExistence type="predicted"/>
<dbReference type="AlphaFoldDB" id="I2GW66"/>
<dbReference type="HOGENOM" id="CLU_007657_1_0_1"/>
<dbReference type="PANTHER" id="PTHR11440">
    <property type="entry name" value="LECITHIN-CHOLESTEROL ACYLTRANSFERASE-RELATED"/>
    <property type="match status" value="1"/>
</dbReference>
<dbReference type="OMA" id="RIWVPIK"/>
<dbReference type="InterPro" id="IPR029058">
    <property type="entry name" value="AB_hydrolase_fold"/>
</dbReference>
<dbReference type="RefSeq" id="XP_004177887.1">
    <property type="nucleotide sequence ID" value="XM_004177839.1"/>
</dbReference>
<feature type="region of interest" description="Disordered" evidence="1">
    <location>
        <begin position="596"/>
        <end position="625"/>
    </location>
</feature>
<dbReference type="InParanoid" id="I2GW66"/>
<feature type="compositionally biased region" description="Basic residues" evidence="1">
    <location>
        <begin position="61"/>
        <end position="78"/>
    </location>
</feature>
<evidence type="ECO:0000256" key="1">
    <source>
        <dbReference type="SAM" id="MobiDB-lite"/>
    </source>
</evidence>
<dbReference type="eggNOG" id="ENOG502QVNJ">
    <property type="taxonomic scope" value="Eukaryota"/>
</dbReference>
<feature type="region of interest" description="Disordered" evidence="1">
    <location>
        <begin position="95"/>
        <end position="143"/>
    </location>
</feature>
<feature type="region of interest" description="Disordered" evidence="1">
    <location>
        <begin position="1"/>
        <end position="22"/>
    </location>
</feature>
<name>I2GW66_HENB6</name>
<dbReference type="SUPFAM" id="SSF53474">
    <property type="entry name" value="alpha/beta-Hydrolases"/>
    <property type="match status" value="1"/>
</dbReference>
<dbReference type="Gene3D" id="3.40.50.1820">
    <property type="entry name" value="alpha/beta hydrolase"/>
    <property type="match status" value="1"/>
</dbReference>
<protein>
    <submittedName>
        <fullName evidence="2">Uncharacterized protein</fullName>
    </submittedName>
</protein>
<feature type="compositionally biased region" description="Low complexity" evidence="1">
    <location>
        <begin position="236"/>
        <end position="255"/>
    </location>
</feature>
<evidence type="ECO:0000313" key="2">
    <source>
        <dbReference type="EMBL" id="CCH58368.1"/>
    </source>
</evidence>
<organism evidence="2 3">
    <name type="scientific">Henningerozyma blattae (strain ATCC 34711 / CBS 6284 / DSM 70876 / NBRC 10599 / NRRL Y-10934 / UCD 77-7)</name>
    <name type="common">Yeast</name>
    <name type="synonym">Tetrapisispora blattae</name>
    <dbReference type="NCBI Taxonomy" id="1071380"/>
    <lineage>
        <taxon>Eukaryota</taxon>
        <taxon>Fungi</taxon>
        <taxon>Dikarya</taxon>
        <taxon>Ascomycota</taxon>
        <taxon>Saccharomycotina</taxon>
        <taxon>Saccharomycetes</taxon>
        <taxon>Saccharomycetales</taxon>
        <taxon>Saccharomycetaceae</taxon>
        <taxon>Henningerozyma</taxon>
    </lineage>
</organism>
<dbReference type="EMBL" id="HE806316">
    <property type="protein sequence ID" value="CCH58368.1"/>
    <property type="molecule type" value="Genomic_DNA"/>
</dbReference>
<dbReference type="OrthoDB" id="10250441at2759"/>
<sequence>MSDQKKRFMRQQNTSTVDSDLARDQESVNLVIDHTPSRVSSVSTEDSYTRAATELIGGTTVRHHHHHHHHHRHSNNNKHPHETVEDLNTITTNNTTYSNHTTPGIAHHHHHSVTSQPLKSKSMSAATTTSEDSASKQPSKLKTFLSPQRPVLNVRKSCYEDIAPDEISLQDVNTELEVLPPPQSHKIFTFSMPFGGTASTESRKKSTFPKFPTVAEKFSKVKSKHKESSPPEASGTRTNSIVSSTTSSGRSIESSSNVVNVESNISISTDATSSTMISTDEIITESKQEIKHKLIRQNSITSLEELALFDDEKGITNVRNAAFKKTFQLDTLKHSIKNIVEDPNAMSADGYRFDEVNHIFDELEGDVVILGGYRGSVLRDVKTHKRLWVPLEASLNLSNDVNLIIGPRDIDEIDIQSKIKPDGMLTHCGPVDISKRLIHKLSLNKKVHVEDFGYDWRLSLDLVAVQLAETLQKLYDKQTVKKGVYVVAHSMGGMITHKVLQDHTELIRGIVYVGCPNQCPNVLGPIRFGDEILLNKTILSKEANFFMRSSFSFLPMDGRLFVDKTGRNRFDLDFYDPNVWIEYGLSPLVSKRRKDFEDSLKGNPNKQNPSDPHNHHHPPHHLTTPKILKTLNPIPIIKSVNPISNSSDNHYVEAPIDENEFVTSYDDSVKYLKNVLIRTKNFHESLAYNPEKNYPPLVIVFGNKIPTVRGAKVCGLQDIKDGIYNDFYYGAGDGVVHEHWLLPEKIGFPVEARIATHVGHVSLMSDLTSMAKAFVSLRKAELQREKDRQSESNDVKVVTTV</sequence>
<keyword evidence="3" id="KW-1185">Reference proteome</keyword>
<dbReference type="FunCoup" id="I2GW66">
    <property type="interactions" value="44"/>
</dbReference>
<dbReference type="KEGG" id="tbl:TBLA_0A05750"/>
<dbReference type="GO" id="GO:0006629">
    <property type="term" value="P:lipid metabolic process"/>
    <property type="evidence" value="ECO:0007669"/>
    <property type="project" value="InterPro"/>
</dbReference>
<dbReference type="GeneID" id="14493680"/>
<dbReference type="Proteomes" id="UP000002866">
    <property type="component" value="Chromosome 1"/>
</dbReference>
<dbReference type="Pfam" id="PF02450">
    <property type="entry name" value="LCAT"/>
    <property type="match status" value="1"/>
</dbReference>
<reference evidence="2 3" key="1">
    <citation type="journal article" date="2011" name="Proc. Natl. Acad. Sci. U.S.A.">
        <title>Evolutionary erosion of yeast sex chromosomes by mating-type switching accidents.</title>
        <authorList>
            <person name="Gordon J.L."/>
            <person name="Armisen D."/>
            <person name="Proux-Wera E."/>
            <person name="Oheigeartaigh S.S."/>
            <person name="Byrne K.P."/>
            <person name="Wolfe K.H."/>
        </authorList>
    </citation>
    <scope>NUCLEOTIDE SEQUENCE [LARGE SCALE GENOMIC DNA]</scope>
    <source>
        <strain evidence="3">ATCC 34711 / CBS 6284 / DSM 70876 / NBRC 10599 / NRRL Y-10934 / UCD 77-7</strain>
    </source>
</reference>
<accession>I2GW66</accession>
<feature type="compositionally biased region" description="Polar residues" evidence="1">
    <location>
        <begin position="602"/>
        <end position="611"/>
    </location>
</feature>